<accession>C8WZ90</accession>
<feature type="compositionally biased region" description="Gly residues" evidence="1">
    <location>
        <begin position="1"/>
        <end position="13"/>
    </location>
</feature>
<dbReference type="AlphaFoldDB" id="C8WZ90"/>
<dbReference type="STRING" id="485915.Dret_0063"/>
<keyword evidence="3" id="KW-1185">Reference proteome</keyword>
<evidence type="ECO:0000256" key="1">
    <source>
        <dbReference type="SAM" id="MobiDB-lite"/>
    </source>
</evidence>
<dbReference type="HOGENOM" id="CLU_3167301_0_0_7"/>
<dbReference type="KEGG" id="drt:Dret_0063"/>
<feature type="region of interest" description="Disordered" evidence="1">
    <location>
        <begin position="1"/>
        <end position="47"/>
    </location>
</feature>
<dbReference type="EMBL" id="CP001734">
    <property type="protein sequence ID" value="ACV67365.1"/>
    <property type="molecule type" value="Genomic_DNA"/>
</dbReference>
<sequence>MTVDGGQSGGDYGSHGMKSQAGVWRSEEQEMPHARAGTPSSRKGAKG</sequence>
<protein>
    <submittedName>
        <fullName evidence="2">Uncharacterized protein</fullName>
    </submittedName>
</protein>
<organism evidence="2 3">
    <name type="scientific">Desulfohalobium retbaense (strain ATCC 49708 / DSM 5692 / JCM 16813 / HR100)</name>
    <dbReference type="NCBI Taxonomy" id="485915"/>
    <lineage>
        <taxon>Bacteria</taxon>
        <taxon>Pseudomonadati</taxon>
        <taxon>Thermodesulfobacteriota</taxon>
        <taxon>Desulfovibrionia</taxon>
        <taxon>Desulfovibrionales</taxon>
        <taxon>Desulfohalobiaceae</taxon>
        <taxon>Desulfohalobium</taxon>
    </lineage>
</organism>
<dbReference type="Proteomes" id="UP000001052">
    <property type="component" value="Chromosome"/>
</dbReference>
<name>C8WZ90_DESRD</name>
<reference evidence="3" key="1">
    <citation type="submission" date="2009-09" db="EMBL/GenBank/DDBJ databases">
        <title>The complete chromosome of Desulfohalobium retbaense DSM 5692.</title>
        <authorList>
            <consortium name="US DOE Joint Genome Institute (JGI-PGF)"/>
            <person name="Lucas S."/>
            <person name="Copeland A."/>
            <person name="Lapidus A."/>
            <person name="Glavina del Rio T."/>
            <person name="Dalin E."/>
            <person name="Tice H."/>
            <person name="Bruce D."/>
            <person name="Goodwin L."/>
            <person name="Pitluck S."/>
            <person name="Kyrpides N."/>
            <person name="Mavromatis K."/>
            <person name="Ivanova N."/>
            <person name="Mikhailova N."/>
            <person name="Munk A.C."/>
            <person name="Brettin T."/>
            <person name="Detter J.C."/>
            <person name="Han C."/>
            <person name="Tapia R."/>
            <person name="Larimer F."/>
            <person name="Land M."/>
            <person name="Hauser L."/>
            <person name="Markowitz V."/>
            <person name="Cheng J.-F."/>
            <person name="Hugenholtz P."/>
            <person name="Woyke T."/>
            <person name="Wu D."/>
            <person name="Spring S."/>
            <person name="Klenk H.-P."/>
            <person name="Eisen J.A."/>
        </authorList>
    </citation>
    <scope>NUCLEOTIDE SEQUENCE [LARGE SCALE GENOMIC DNA]</scope>
    <source>
        <strain evidence="3">DSM 5692</strain>
    </source>
</reference>
<reference evidence="2 3" key="2">
    <citation type="journal article" date="2010" name="Stand. Genomic Sci.">
        <title>Complete genome sequence of Desulfohalobium retbaense type strain (HR(100)).</title>
        <authorList>
            <person name="Spring S."/>
            <person name="Nolan M."/>
            <person name="Lapidus A."/>
            <person name="Glavina Del Rio T."/>
            <person name="Copeland A."/>
            <person name="Tice H."/>
            <person name="Cheng J.F."/>
            <person name="Lucas S."/>
            <person name="Land M."/>
            <person name="Chen F."/>
            <person name="Bruce D."/>
            <person name="Goodwin L."/>
            <person name="Pitluck S."/>
            <person name="Ivanova N."/>
            <person name="Mavromatis K."/>
            <person name="Mikhailova N."/>
            <person name="Pati A."/>
            <person name="Chen A."/>
            <person name="Palaniappan K."/>
            <person name="Hauser L."/>
            <person name="Chang Y.J."/>
            <person name="Jeffries C.D."/>
            <person name="Munk C."/>
            <person name="Kiss H."/>
            <person name="Chain P."/>
            <person name="Han C."/>
            <person name="Brettin T."/>
            <person name="Detter J.C."/>
            <person name="Schuler E."/>
            <person name="Goker M."/>
            <person name="Rohde M."/>
            <person name="Bristow J."/>
            <person name="Eisen J.A."/>
            <person name="Markowitz V."/>
            <person name="Hugenholtz P."/>
            <person name="Kyrpides N.C."/>
            <person name="Klenk H.P."/>
        </authorList>
    </citation>
    <scope>NUCLEOTIDE SEQUENCE [LARGE SCALE GENOMIC DNA]</scope>
    <source>
        <strain evidence="2 3">DSM 5692</strain>
    </source>
</reference>
<gene>
    <name evidence="2" type="ordered locus">Dret_0063</name>
</gene>
<evidence type="ECO:0000313" key="3">
    <source>
        <dbReference type="Proteomes" id="UP000001052"/>
    </source>
</evidence>
<proteinExistence type="predicted"/>
<evidence type="ECO:0000313" key="2">
    <source>
        <dbReference type="EMBL" id="ACV67365.1"/>
    </source>
</evidence>